<evidence type="ECO:0000256" key="1">
    <source>
        <dbReference type="SAM" id="MobiDB-lite"/>
    </source>
</evidence>
<sequence>MPKKFFRFCVKYRETVRRFVENEHDRLVQKVLQINNGTILEGVADLSPLSTLIGLHAVTSLPNDIMHDFAEGVCCQVMIVMLKEASTKRIFTYGQVEQRLSIFEYGANDKSNKPPIIRKKHLNKRRIVGSASQKMCLFRLFPIIFNDIIDQLDTKQIYICLREIVGHVYACPFRKSWLSYLRSLTILVEERLTMAFNEIFWSYEVEQTHKLSIQQPSQLTGILAKGLDIYEVGNVSYVNILPRLTKQSNPVISNHVCVFLLFTGEDIDGETLFNLPQSMLFEIVTTMKERVRFLTEHRALFSNVLKIDRDKTLAERHYDDLVDNNEQQAAKENRVTSPPTTTTTIIHSSNDLEDDIPTFDLSMDCQTVDVETTVASKGAKDEEKDDNEDGQKFPNVYVIPDLPAKIQRMVNKQETYQFRGHSNARRLLLDAIFTDVIVKYSLL</sequence>
<accession>A0A815F679</accession>
<evidence type="ECO:0000313" key="2">
    <source>
        <dbReference type="EMBL" id="CAF1319231.1"/>
    </source>
</evidence>
<organism evidence="2 4">
    <name type="scientific">Didymodactylos carnosus</name>
    <dbReference type="NCBI Taxonomy" id="1234261"/>
    <lineage>
        <taxon>Eukaryota</taxon>
        <taxon>Metazoa</taxon>
        <taxon>Spiralia</taxon>
        <taxon>Gnathifera</taxon>
        <taxon>Rotifera</taxon>
        <taxon>Eurotatoria</taxon>
        <taxon>Bdelloidea</taxon>
        <taxon>Philodinida</taxon>
        <taxon>Philodinidae</taxon>
        <taxon>Didymodactylos</taxon>
    </lineage>
</organism>
<keyword evidence="4" id="KW-1185">Reference proteome</keyword>
<reference evidence="2" key="1">
    <citation type="submission" date="2021-02" db="EMBL/GenBank/DDBJ databases">
        <authorList>
            <person name="Nowell W R."/>
        </authorList>
    </citation>
    <scope>NUCLEOTIDE SEQUENCE</scope>
</reference>
<name>A0A815F679_9BILA</name>
<protein>
    <submittedName>
        <fullName evidence="2">Uncharacterized protein</fullName>
    </submittedName>
</protein>
<gene>
    <name evidence="2" type="ORF">GPM918_LOCUS29391</name>
    <name evidence="3" type="ORF">SRO942_LOCUS29963</name>
</gene>
<dbReference type="EMBL" id="CAJNOQ010013318">
    <property type="protein sequence ID" value="CAF1319231.1"/>
    <property type="molecule type" value="Genomic_DNA"/>
</dbReference>
<evidence type="ECO:0000313" key="4">
    <source>
        <dbReference type="Proteomes" id="UP000663829"/>
    </source>
</evidence>
<dbReference type="AlphaFoldDB" id="A0A815F679"/>
<comment type="caution">
    <text evidence="2">The sequence shown here is derived from an EMBL/GenBank/DDBJ whole genome shotgun (WGS) entry which is preliminary data.</text>
</comment>
<feature type="compositionally biased region" description="Low complexity" evidence="1">
    <location>
        <begin position="336"/>
        <end position="346"/>
    </location>
</feature>
<feature type="region of interest" description="Disordered" evidence="1">
    <location>
        <begin position="324"/>
        <end position="346"/>
    </location>
</feature>
<evidence type="ECO:0000313" key="3">
    <source>
        <dbReference type="EMBL" id="CAF4163417.1"/>
    </source>
</evidence>
<dbReference type="OrthoDB" id="6780149at2759"/>
<dbReference type="EMBL" id="CAJOBC010046707">
    <property type="protein sequence ID" value="CAF4163417.1"/>
    <property type="molecule type" value="Genomic_DNA"/>
</dbReference>
<proteinExistence type="predicted"/>
<feature type="region of interest" description="Disordered" evidence="1">
    <location>
        <begin position="374"/>
        <end position="393"/>
    </location>
</feature>
<dbReference type="Proteomes" id="UP000681722">
    <property type="component" value="Unassembled WGS sequence"/>
</dbReference>
<dbReference type="Proteomes" id="UP000663829">
    <property type="component" value="Unassembled WGS sequence"/>
</dbReference>